<keyword evidence="2" id="KW-0963">Cytoplasm</keyword>
<feature type="region of interest" description="Disordered" evidence="8">
    <location>
        <begin position="408"/>
        <end position="451"/>
    </location>
</feature>
<evidence type="ECO:0000256" key="4">
    <source>
        <dbReference type="ARBA" id="ARBA00022845"/>
    </source>
</evidence>
<dbReference type="SUPFAM" id="SSF48371">
    <property type="entry name" value="ARM repeat"/>
    <property type="match status" value="1"/>
</dbReference>
<feature type="compositionally biased region" description="Polar residues" evidence="8">
    <location>
        <begin position="323"/>
        <end position="334"/>
    </location>
</feature>
<dbReference type="InterPro" id="IPR016024">
    <property type="entry name" value="ARM-type_fold"/>
</dbReference>
<sequence>MLSELGRRPMIGNNENSFGDEFEKEIGLLLREQRRQEADDREKELNLYRSGSAPPTVEGSLSAVGGLFDNGAGGGGVGSAAFAEFARNKSGNVFSSEEELRSDPAYLSYYYSNVNLNPRLPPPLLSREDWRFAQRLQGGSSAIGDRRKVNRNDSGNGGRSLFAMPPGFNSKKQESEDEDKLQGSVEWGGDGLIGLPGLGLGSKQKSLAEIFQDDLSRATPVSGHPSRPASRNAFDESASAMGSAEAELAHLHRDLMSSDPVHPTSNAAQHTGAPASYSYAAALGASLSRSSTPDPQRIARAPSPCPTPIGGGRAGNLEKRNINGPSSFNGVSSHSNESADLVAALSGMNLSNGVMDEEHHLSSRIEPDADDQKSYLFNLQGGQNNARQPTYMKKHEHGQFNMLPVAQSGKVMPSDSGVNGGGSDLNDNTSRQGGLQKNGVPSNNSYLKGSSNAGVNGGGGLLSQLHHLDSPNSSFSNYGISGYPMSPLAGQLGSPNLPPLFENAAAAASAMAVPGMDSRMLGGSNLGAAAAEQSLGRIGNQMAGSGLQAPFVDPLYLQYLRTAEYAAQVAALNDPSVDRNYMGNSYVDLLQKAYLGNLLSPQKSQYGVPLGGKTGTSSPHGYYANPTFGIGLSYPGSPLASPVIPNSSGGAGSPLRHGEFNMRYPSGMRNVAGSVIGPWHLDGLDNSFASSLLEEFKSNKTKCFELSEIAGHVVEFSADQYGSRFIQQKLETATTEEKIMVFQEIFPQALTLMTDVFGNYVIQKFFEHGMASQRRELAGELFGHVLTLSLQMYGCRVIQKAIEVVDVDQKIKMVQELDGHIMRCVRDQNGNHVIQKCIECVPEEHIEFIVSTFFDQVVTLSTHPYGCRVIQRVLEYCTDENTQSKVMEEILGSVSMLAQDQYGNYVVQHVLEHGKPHERSAIIQELAGKIVQMSQQKFASNVVEKCLTFGDPSERQLLVNEMLGTTDENEPLQAMMKDQFANYVVQKVLETCSDQQRELILSRIKVHLNALKKYTYGKHIVARVEKLVAAGERRIAAQTLTPNPA</sequence>
<evidence type="ECO:0000256" key="5">
    <source>
        <dbReference type="ARBA" id="ARBA00022884"/>
    </source>
</evidence>
<gene>
    <name evidence="10" type="ORF">CDL12_01961</name>
</gene>
<feature type="repeat" description="Pumilio" evidence="7">
    <location>
        <begin position="889"/>
        <end position="924"/>
    </location>
</feature>
<keyword evidence="11" id="KW-1185">Reference proteome</keyword>
<dbReference type="SMART" id="SM00025">
    <property type="entry name" value="Pumilio"/>
    <property type="match status" value="8"/>
</dbReference>
<dbReference type="PANTHER" id="PTHR12537:SF128">
    <property type="entry name" value="PUMILIO HOMOLOG 1-RELATED"/>
    <property type="match status" value="1"/>
</dbReference>
<reference evidence="11" key="1">
    <citation type="journal article" date="2018" name="Gigascience">
        <title>Genome assembly of the Pink Ipe (Handroanthus impetiginosus, Bignoniaceae), a highly valued, ecologically keystone Neotropical timber forest tree.</title>
        <authorList>
            <person name="Silva-Junior O.B."/>
            <person name="Grattapaglia D."/>
            <person name="Novaes E."/>
            <person name="Collevatti R.G."/>
        </authorList>
    </citation>
    <scope>NUCLEOTIDE SEQUENCE [LARGE SCALE GENOMIC DNA]</scope>
    <source>
        <strain evidence="11">cv. UFG-1</strain>
    </source>
</reference>
<dbReference type="InterPro" id="IPR011989">
    <property type="entry name" value="ARM-like"/>
</dbReference>
<dbReference type="InterPro" id="IPR001313">
    <property type="entry name" value="Pumilio_RNA-bd_rpt"/>
</dbReference>
<dbReference type="Gene3D" id="1.25.10.10">
    <property type="entry name" value="Leucine-rich Repeat Variant"/>
    <property type="match status" value="1"/>
</dbReference>
<comment type="caution">
    <text evidence="10">The sequence shown here is derived from an EMBL/GenBank/DDBJ whole genome shotgun (WGS) entry which is preliminary data.</text>
</comment>
<dbReference type="PROSITE" id="PS50302">
    <property type="entry name" value="PUM"/>
    <property type="match status" value="8"/>
</dbReference>
<dbReference type="PROSITE" id="PS50303">
    <property type="entry name" value="PUM_HD"/>
    <property type="match status" value="1"/>
</dbReference>
<proteinExistence type="predicted"/>
<evidence type="ECO:0000256" key="1">
    <source>
        <dbReference type="ARBA" id="ARBA00004496"/>
    </source>
</evidence>
<dbReference type="Proteomes" id="UP000231279">
    <property type="component" value="Unassembled WGS sequence"/>
</dbReference>
<dbReference type="Pfam" id="PF07990">
    <property type="entry name" value="NABP"/>
    <property type="match status" value="1"/>
</dbReference>
<evidence type="ECO:0000256" key="3">
    <source>
        <dbReference type="ARBA" id="ARBA00022737"/>
    </source>
</evidence>
<keyword evidence="3" id="KW-0677">Repeat</keyword>
<dbReference type="InterPro" id="IPR033133">
    <property type="entry name" value="PUM-HD"/>
</dbReference>
<feature type="repeat" description="Pumilio" evidence="7">
    <location>
        <begin position="780"/>
        <end position="815"/>
    </location>
</feature>
<keyword evidence="5" id="KW-0694">RNA-binding</keyword>
<dbReference type="STRING" id="429701.A0A2G9I6A6"/>
<evidence type="ECO:0000313" key="11">
    <source>
        <dbReference type="Proteomes" id="UP000231279"/>
    </source>
</evidence>
<feature type="region of interest" description="Disordered" evidence="8">
    <location>
        <begin position="287"/>
        <end position="334"/>
    </location>
</feature>
<evidence type="ECO:0000256" key="2">
    <source>
        <dbReference type="ARBA" id="ARBA00022490"/>
    </source>
</evidence>
<dbReference type="AlphaFoldDB" id="A0A2G9I6A6"/>
<dbReference type="GO" id="GO:0005737">
    <property type="term" value="C:cytoplasm"/>
    <property type="evidence" value="ECO:0007669"/>
    <property type="project" value="UniProtKB-SubCell"/>
</dbReference>
<dbReference type="GO" id="GO:0006417">
    <property type="term" value="P:regulation of translation"/>
    <property type="evidence" value="ECO:0007669"/>
    <property type="project" value="UniProtKB-KW"/>
</dbReference>
<feature type="domain" description="PUM-HD" evidence="9">
    <location>
        <begin position="688"/>
        <end position="1028"/>
    </location>
</feature>
<dbReference type="InterPro" id="IPR033712">
    <property type="entry name" value="Pumilio_RNA-bd"/>
</dbReference>
<feature type="repeat" description="Pumilio" evidence="7">
    <location>
        <begin position="816"/>
        <end position="851"/>
    </location>
</feature>
<dbReference type="OrthoDB" id="668540at2759"/>
<evidence type="ECO:0000259" key="9">
    <source>
        <dbReference type="PROSITE" id="PS50303"/>
    </source>
</evidence>
<feature type="region of interest" description="Disordered" evidence="8">
    <location>
        <begin position="141"/>
        <end position="185"/>
    </location>
</feature>
<evidence type="ECO:0000256" key="7">
    <source>
        <dbReference type="PROSITE-ProRule" id="PRU00317"/>
    </source>
</evidence>
<feature type="compositionally biased region" description="Polar residues" evidence="8">
    <location>
        <begin position="425"/>
        <end position="448"/>
    </location>
</feature>
<dbReference type="Pfam" id="PF00806">
    <property type="entry name" value="PUF"/>
    <property type="match status" value="8"/>
</dbReference>
<comment type="function">
    <text evidence="6">Sequence-specific RNA-binding protein that regulates translation and mRNA stability by binding the 3'-UTR of target mRNAs. Binds the APUM-binding elements (APBEs) in the 3'-UTR mRNA sequence of CLV1, PNH, WUS and FAS2.</text>
</comment>
<name>A0A2G9I6A6_9LAMI</name>
<protein>
    <submittedName>
        <fullName evidence="10">Translational repressor Pumilio/PUF3 and related RNA-binding proteins (Puf superfamily)</fullName>
    </submittedName>
</protein>
<feature type="repeat" description="Pumilio" evidence="7">
    <location>
        <begin position="961"/>
        <end position="1002"/>
    </location>
</feature>
<dbReference type="InterPro" id="IPR012940">
    <property type="entry name" value="NABP"/>
</dbReference>
<dbReference type="EMBL" id="NKXS01000269">
    <property type="protein sequence ID" value="PIN25295.1"/>
    <property type="molecule type" value="Genomic_DNA"/>
</dbReference>
<feature type="repeat" description="Pumilio" evidence="7">
    <location>
        <begin position="708"/>
        <end position="743"/>
    </location>
</feature>
<dbReference type="PANTHER" id="PTHR12537">
    <property type="entry name" value="RNA BINDING PROTEIN PUMILIO-RELATED"/>
    <property type="match status" value="1"/>
</dbReference>
<dbReference type="FunFam" id="1.25.10.10:FF:000004">
    <property type="entry name" value="Pumilio homolog 1 isoform 2"/>
    <property type="match status" value="1"/>
</dbReference>
<evidence type="ECO:0000313" key="10">
    <source>
        <dbReference type="EMBL" id="PIN25295.1"/>
    </source>
</evidence>
<dbReference type="GO" id="GO:0003729">
    <property type="term" value="F:mRNA binding"/>
    <property type="evidence" value="ECO:0007669"/>
    <property type="project" value="TreeGrafter"/>
</dbReference>
<feature type="repeat" description="Pumilio" evidence="7">
    <location>
        <begin position="744"/>
        <end position="779"/>
    </location>
</feature>
<feature type="repeat" description="Pumilio" evidence="7">
    <location>
        <begin position="852"/>
        <end position="888"/>
    </location>
</feature>
<organism evidence="10 11">
    <name type="scientific">Handroanthus impetiginosus</name>
    <dbReference type="NCBI Taxonomy" id="429701"/>
    <lineage>
        <taxon>Eukaryota</taxon>
        <taxon>Viridiplantae</taxon>
        <taxon>Streptophyta</taxon>
        <taxon>Embryophyta</taxon>
        <taxon>Tracheophyta</taxon>
        <taxon>Spermatophyta</taxon>
        <taxon>Magnoliopsida</taxon>
        <taxon>eudicotyledons</taxon>
        <taxon>Gunneridae</taxon>
        <taxon>Pentapetalae</taxon>
        <taxon>asterids</taxon>
        <taxon>lamiids</taxon>
        <taxon>Lamiales</taxon>
        <taxon>Bignoniaceae</taxon>
        <taxon>Crescentiina</taxon>
        <taxon>Tabebuia alliance</taxon>
        <taxon>Handroanthus</taxon>
    </lineage>
</organism>
<accession>A0A2G9I6A6</accession>
<comment type="subcellular location">
    <subcellularLocation>
        <location evidence="1">Cytoplasm</location>
    </subcellularLocation>
</comment>
<dbReference type="CDD" id="cd07920">
    <property type="entry name" value="Pumilio"/>
    <property type="match status" value="1"/>
</dbReference>
<keyword evidence="4" id="KW-0810">Translation regulation</keyword>
<evidence type="ECO:0000256" key="6">
    <source>
        <dbReference type="ARBA" id="ARBA00055193"/>
    </source>
</evidence>
<evidence type="ECO:0000256" key="8">
    <source>
        <dbReference type="SAM" id="MobiDB-lite"/>
    </source>
</evidence>
<feature type="region of interest" description="Disordered" evidence="8">
    <location>
        <begin position="217"/>
        <end position="244"/>
    </location>
</feature>
<feature type="repeat" description="Pumilio" evidence="7">
    <location>
        <begin position="925"/>
        <end position="960"/>
    </location>
</feature>